<organism evidence="2 3">
    <name type="scientific">Teladorsagia circumcincta</name>
    <name type="common">Brown stomach worm</name>
    <name type="synonym">Ostertagia circumcincta</name>
    <dbReference type="NCBI Taxonomy" id="45464"/>
    <lineage>
        <taxon>Eukaryota</taxon>
        <taxon>Metazoa</taxon>
        <taxon>Ecdysozoa</taxon>
        <taxon>Nematoda</taxon>
        <taxon>Chromadorea</taxon>
        <taxon>Rhabditida</taxon>
        <taxon>Rhabditina</taxon>
        <taxon>Rhabditomorpha</taxon>
        <taxon>Strongyloidea</taxon>
        <taxon>Trichostrongylidae</taxon>
        <taxon>Teladorsagia</taxon>
    </lineage>
</organism>
<feature type="compositionally biased region" description="Basic and acidic residues" evidence="1">
    <location>
        <begin position="55"/>
        <end position="68"/>
    </location>
</feature>
<sequence>MDPEAATVPLLLRDQGDYMVQVPTWVEVSKCHCQNSAGKAGSGKGKSIAKVHGRRPGEKNKRMIMEDH</sequence>
<evidence type="ECO:0000256" key="1">
    <source>
        <dbReference type="SAM" id="MobiDB-lite"/>
    </source>
</evidence>
<protein>
    <submittedName>
        <fullName evidence="2">Uncharacterized protein</fullName>
    </submittedName>
</protein>
<evidence type="ECO:0000313" key="3">
    <source>
        <dbReference type="Proteomes" id="UP000230423"/>
    </source>
</evidence>
<dbReference type="AlphaFoldDB" id="A0A2G9UKL4"/>
<evidence type="ECO:0000313" key="2">
    <source>
        <dbReference type="EMBL" id="PIO70030.1"/>
    </source>
</evidence>
<dbReference type="Proteomes" id="UP000230423">
    <property type="component" value="Unassembled WGS sequence"/>
</dbReference>
<feature type="region of interest" description="Disordered" evidence="1">
    <location>
        <begin position="36"/>
        <end position="68"/>
    </location>
</feature>
<proteinExistence type="predicted"/>
<dbReference type="EMBL" id="KZ346423">
    <property type="protein sequence ID" value="PIO70030.1"/>
    <property type="molecule type" value="Genomic_DNA"/>
</dbReference>
<name>A0A2G9UKL4_TELCI</name>
<reference evidence="2 3" key="1">
    <citation type="submission" date="2015-09" db="EMBL/GenBank/DDBJ databases">
        <title>Draft genome of the parasitic nematode Teladorsagia circumcincta isolate WARC Sus (inbred).</title>
        <authorList>
            <person name="Mitreva M."/>
        </authorList>
    </citation>
    <scope>NUCLEOTIDE SEQUENCE [LARGE SCALE GENOMIC DNA]</scope>
    <source>
        <strain evidence="2 3">S</strain>
    </source>
</reference>
<keyword evidence="3" id="KW-1185">Reference proteome</keyword>
<gene>
    <name evidence="2" type="ORF">TELCIR_08126</name>
</gene>
<accession>A0A2G9UKL4</accession>